<feature type="region of interest" description="Disordered" evidence="2">
    <location>
        <begin position="486"/>
        <end position="535"/>
    </location>
</feature>
<dbReference type="Proteomes" id="UP000314987">
    <property type="component" value="Unassembled WGS sequence"/>
</dbReference>
<reference evidence="3" key="2">
    <citation type="submission" date="2025-08" db="UniProtKB">
        <authorList>
            <consortium name="Ensembl"/>
        </authorList>
    </citation>
    <scope>IDENTIFICATION</scope>
</reference>
<feature type="region of interest" description="Disordered" evidence="2">
    <location>
        <begin position="1"/>
        <end position="37"/>
    </location>
</feature>
<evidence type="ECO:0000256" key="1">
    <source>
        <dbReference type="SAM" id="Coils"/>
    </source>
</evidence>
<gene>
    <name evidence="3" type="primary">MPHOSPH9</name>
</gene>
<dbReference type="OMA" id="DEGPNSW"/>
<dbReference type="AlphaFoldDB" id="A0A4X2JTW7"/>
<dbReference type="RefSeq" id="XP_027709328.1">
    <property type="nucleotide sequence ID" value="XM_027853527.1"/>
</dbReference>
<feature type="compositionally biased region" description="Polar residues" evidence="2">
    <location>
        <begin position="14"/>
        <end position="37"/>
    </location>
</feature>
<dbReference type="GeneTree" id="ENSGT00500000044984"/>
<organism evidence="3 4">
    <name type="scientific">Vombatus ursinus</name>
    <name type="common">Common wombat</name>
    <dbReference type="NCBI Taxonomy" id="29139"/>
    <lineage>
        <taxon>Eukaryota</taxon>
        <taxon>Metazoa</taxon>
        <taxon>Chordata</taxon>
        <taxon>Craniata</taxon>
        <taxon>Vertebrata</taxon>
        <taxon>Euteleostomi</taxon>
        <taxon>Mammalia</taxon>
        <taxon>Metatheria</taxon>
        <taxon>Diprotodontia</taxon>
        <taxon>Vombatidae</taxon>
        <taxon>Vombatus</taxon>
    </lineage>
</organism>
<protein>
    <submittedName>
        <fullName evidence="3">M-phase phosphoprotein 9</fullName>
    </submittedName>
</protein>
<reference evidence="4" key="1">
    <citation type="submission" date="2018-12" db="EMBL/GenBank/DDBJ databases">
        <authorList>
            <person name="Yazar S."/>
        </authorList>
    </citation>
    <scope>NUCLEOTIDE SEQUENCE [LARGE SCALE GENOMIC DNA]</scope>
</reference>
<dbReference type="OrthoDB" id="6288856at2759"/>
<dbReference type="Gene3D" id="1.10.287.1490">
    <property type="match status" value="1"/>
</dbReference>
<feature type="coiled-coil region" evidence="1">
    <location>
        <begin position="770"/>
        <end position="811"/>
    </location>
</feature>
<evidence type="ECO:0000313" key="3">
    <source>
        <dbReference type="Ensembl" id="ENSVURP00010002989.1"/>
    </source>
</evidence>
<keyword evidence="1" id="KW-0175">Coiled coil</keyword>
<dbReference type="PANTHER" id="PTHR14926:SF1">
    <property type="entry name" value="M-PHASE PHOSPHOPROTEIN 9"/>
    <property type="match status" value="1"/>
</dbReference>
<reference evidence="3" key="3">
    <citation type="submission" date="2025-09" db="UniProtKB">
        <authorList>
            <consortium name="Ensembl"/>
        </authorList>
    </citation>
    <scope>IDENTIFICATION</scope>
</reference>
<keyword evidence="4" id="KW-1185">Reference proteome</keyword>
<feature type="region of interest" description="Disordered" evidence="2">
    <location>
        <begin position="911"/>
        <end position="1013"/>
    </location>
</feature>
<dbReference type="GO" id="GO:0005794">
    <property type="term" value="C:Golgi apparatus"/>
    <property type="evidence" value="ECO:0007669"/>
    <property type="project" value="Ensembl"/>
</dbReference>
<feature type="compositionally biased region" description="Basic and acidic residues" evidence="2">
    <location>
        <begin position="872"/>
        <end position="892"/>
    </location>
</feature>
<feature type="compositionally biased region" description="Low complexity" evidence="2">
    <location>
        <begin position="957"/>
        <end position="978"/>
    </location>
</feature>
<dbReference type="STRING" id="29139.ENSVURP00010002989"/>
<dbReference type="GO" id="GO:0005814">
    <property type="term" value="C:centriole"/>
    <property type="evidence" value="ECO:0007669"/>
    <property type="project" value="Ensembl"/>
</dbReference>
<dbReference type="CTD" id="10198"/>
<feature type="region of interest" description="Disordered" evidence="2">
    <location>
        <begin position="869"/>
        <end position="893"/>
    </location>
</feature>
<dbReference type="Ensembl" id="ENSVURT00010003386.1">
    <property type="protein sequence ID" value="ENSVURP00010002989.1"/>
    <property type="gene ID" value="ENSVURG00010002429.1"/>
</dbReference>
<dbReference type="GeneID" id="114036821"/>
<feature type="compositionally biased region" description="Basic and acidic residues" evidence="2">
    <location>
        <begin position="1"/>
        <end position="13"/>
    </location>
</feature>
<dbReference type="InterPro" id="IPR026636">
    <property type="entry name" value="MPHOSPH9"/>
</dbReference>
<feature type="compositionally biased region" description="Polar residues" evidence="2">
    <location>
        <begin position="491"/>
        <end position="521"/>
    </location>
</feature>
<sequence>MEDLDLVKAKRETFPSSVESDVRNTHNSVGDSLNTNRSRNWDPLSANGLSSFSGKTSISLIQSAVEVLTSFMQDLQNSGKADSEIWRKCEAQWLQLFSLVEAQRQQQIFAQQEQFSNQIKHIEEEIRNLIKLRKNNASCSSCNRHFPDKLTDNFSTSESQMGLCSESCERNEYVVSYPKLKETEIRPKTFSSHQDSIMDSISMNNSGYSNFFISERNPYKSKDTKEFKEHKDISKGKHITPMPQKDSFVSDIKNKSLCIQTPEEYASALKEDVSVFPGEYEHNFTSENKIFEAHCGKSNSKSLTSWAQKLKQNHLKRVHIEEGYIPSVQGNEQRKKSAIENPDFSAATYPHVFYLNKPDESPSSWASEGTGMNYWKLEEKDMYDSLPETLEKSFLNINPMKVLPNQPNSANEMKLPSLKDIYHTNQRKNKQLSEWTLGSTNPSHPPEVLTLDPALHRKPNQQISGIQSNNFRCNLERLSFSPESILDPGISSHSETDSFSQTSNLTSSQLDRSPNYPSTIKTLPMDSWPGHALQNDSRASSAFPLAQSVASNEISFNTEDEENNSTTVTHSRVASVDSSLPEGSVSVTCMEDPVALSKMRQNLREKHARHVADLRAYYDSEIHNLKQQLERNEASAYGELKKTNQSLADRCDQLGGALSEANAHMKILENKNNLLEMEVSDLREHLNAASNASKTLQERIEEMRASNKEKDNTISRLKSRLKDLEEAFDKAYKLSDDKDARIKQENKMFQALLGEYQSLGKQHERVKDTLSTTENKLFDANAQITDLKRTISKLEAQIKQVEHENMSKLRINTKNQISASLTSSTVTVSDVSRRKWLIPGAEYSIFTGQPLDSQDNLVDNQLGESYTLRYHTPPEKDCPLKDSTSLKEREASDTSIVKVYKNHEEGKIFKNWGTQTENEDTSNKTLSRRQTVGFVPETTFSRNRSPEKGSHQRSKKYNSSSSQRSSSLPPSNRKSSTSTKRDIMLIPVTMAYSPKRSPKENFSPGFSHLHSKDDSSNRFDVLMDDLDTVPVSTMQLNNSRKQLQFLPVDDLEESKHLSSTATDHHVKHSSYASEQSLPNGMKKMSLSSSLERNKSACEPCKAKSTAASYDDDFEYLAHVRTLSETEQLFDDLTKEKQQIEAALSRMPTSGGRMTLQTRLSQEALEDRLERINRELGPIRMTLKRFHVLHSSANL</sequence>
<evidence type="ECO:0000313" key="4">
    <source>
        <dbReference type="Proteomes" id="UP000314987"/>
    </source>
</evidence>
<evidence type="ECO:0000256" key="2">
    <source>
        <dbReference type="SAM" id="MobiDB-lite"/>
    </source>
</evidence>
<dbReference type="PANTHER" id="PTHR14926">
    <property type="entry name" value="M-PHASE PHOSPHOPROTEIN 9"/>
    <property type="match status" value="1"/>
</dbReference>
<dbReference type="GO" id="GO:0005813">
    <property type="term" value="C:centrosome"/>
    <property type="evidence" value="ECO:0007669"/>
    <property type="project" value="Ensembl"/>
</dbReference>
<dbReference type="GO" id="GO:1902018">
    <property type="term" value="P:negative regulation of cilium assembly"/>
    <property type="evidence" value="ECO:0007669"/>
    <property type="project" value="Ensembl"/>
</dbReference>
<feature type="region of interest" description="Disordered" evidence="2">
    <location>
        <begin position="1056"/>
        <end position="1098"/>
    </location>
</feature>
<name>A0A4X2JTW7_VOMUR</name>
<feature type="coiled-coil region" evidence="1">
    <location>
        <begin position="658"/>
        <end position="734"/>
    </location>
</feature>
<accession>A0A4X2JTW7</accession>
<proteinExistence type="predicted"/>